<reference evidence="2 3" key="1">
    <citation type="submission" date="2019-08" db="EMBL/GenBank/DDBJ databases">
        <title>Bradyrhizobium hipponensis sp. nov., a rhizobium isolated from a Lupinus angustifolius root nodule in Tunisia.</title>
        <authorList>
            <person name="Off K."/>
            <person name="Rejili M."/>
            <person name="Mars M."/>
            <person name="Brachmann A."/>
            <person name="Marin M."/>
        </authorList>
    </citation>
    <scope>NUCLEOTIDE SEQUENCE [LARGE SCALE GENOMIC DNA]</scope>
    <source>
        <strain evidence="3">aSej3</strain>
    </source>
</reference>
<dbReference type="Pfam" id="PF05988">
    <property type="entry name" value="DUF899"/>
    <property type="match status" value="1"/>
</dbReference>
<evidence type="ECO:0000313" key="2">
    <source>
        <dbReference type="EMBL" id="TYO67412.1"/>
    </source>
</evidence>
<gene>
    <name evidence="2" type="ORF">FXV83_05375</name>
</gene>
<proteinExistence type="predicted"/>
<feature type="region of interest" description="Disordered" evidence="1">
    <location>
        <begin position="225"/>
        <end position="250"/>
    </location>
</feature>
<dbReference type="InterPro" id="IPR010296">
    <property type="entry name" value="DUF899_thioredox"/>
</dbReference>
<evidence type="ECO:0000256" key="1">
    <source>
        <dbReference type="SAM" id="MobiDB-lite"/>
    </source>
</evidence>
<name>A0A5S4YU44_9BRAD</name>
<comment type="caution">
    <text evidence="2">The sequence shown here is derived from an EMBL/GenBank/DDBJ whole genome shotgun (WGS) entry which is preliminary data.</text>
</comment>
<dbReference type="Proteomes" id="UP000324797">
    <property type="component" value="Unassembled WGS sequence"/>
</dbReference>
<protein>
    <submittedName>
        <fullName evidence="2">DUF899 domain-containing protein</fullName>
    </submittedName>
</protein>
<dbReference type="EMBL" id="VSTH01000018">
    <property type="protein sequence ID" value="TYO67412.1"/>
    <property type="molecule type" value="Genomic_DNA"/>
</dbReference>
<dbReference type="AlphaFoldDB" id="A0A5S4YU44"/>
<evidence type="ECO:0000313" key="3">
    <source>
        <dbReference type="Proteomes" id="UP000324797"/>
    </source>
</evidence>
<dbReference type="SUPFAM" id="SSF52833">
    <property type="entry name" value="Thioredoxin-like"/>
    <property type="match status" value="1"/>
</dbReference>
<sequence>MAAGSLSPPKVVSREEWLSARRALFIEEKEMTHKLDELREKRRSLPWVKIEKPYVFEGPDGKCTLADLFHGRGQLAVYHFMLTPGSDHVCKGCSFVADHFDAARRHFDDADLSFAVISRAPIKRIEQVKRALGWTFRWVSSYGSDFNYDFGVSFKRDDVAAGTAKFNYDTIPLKSSEDMMGARIFAKNATGEIFHTYSAYSRGIENLMGAFMWLDLTPKGRHQFDDGHSRLGDDGQDVRTTGRSSGAGAG</sequence>
<keyword evidence="3" id="KW-1185">Reference proteome</keyword>
<feature type="compositionally biased region" description="Basic and acidic residues" evidence="1">
    <location>
        <begin position="225"/>
        <end position="237"/>
    </location>
</feature>
<dbReference type="InterPro" id="IPR036249">
    <property type="entry name" value="Thioredoxin-like_sf"/>
</dbReference>
<accession>A0A5S4YU44</accession>
<organism evidence="2 3">
    <name type="scientific">Bradyrhizobium hipponense</name>
    <dbReference type="NCBI Taxonomy" id="2605638"/>
    <lineage>
        <taxon>Bacteria</taxon>
        <taxon>Pseudomonadati</taxon>
        <taxon>Pseudomonadota</taxon>
        <taxon>Alphaproteobacteria</taxon>
        <taxon>Hyphomicrobiales</taxon>
        <taxon>Nitrobacteraceae</taxon>
        <taxon>Bradyrhizobium</taxon>
    </lineage>
</organism>